<dbReference type="AlphaFoldDB" id="A0A6N2KV23"/>
<reference evidence="2" key="1">
    <citation type="submission" date="2019-03" db="EMBL/GenBank/DDBJ databases">
        <authorList>
            <person name="Mank J."/>
            <person name="Almeida P."/>
        </authorList>
    </citation>
    <scope>NUCLEOTIDE SEQUENCE</scope>
    <source>
        <strain evidence="2">78183</strain>
    </source>
</reference>
<feature type="region of interest" description="Disordered" evidence="1">
    <location>
        <begin position="1"/>
        <end position="21"/>
    </location>
</feature>
<organism evidence="2">
    <name type="scientific">Salix viminalis</name>
    <name type="common">Common osier</name>
    <name type="synonym">Basket willow</name>
    <dbReference type="NCBI Taxonomy" id="40686"/>
    <lineage>
        <taxon>Eukaryota</taxon>
        <taxon>Viridiplantae</taxon>
        <taxon>Streptophyta</taxon>
        <taxon>Embryophyta</taxon>
        <taxon>Tracheophyta</taxon>
        <taxon>Spermatophyta</taxon>
        <taxon>Magnoliopsida</taxon>
        <taxon>eudicotyledons</taxon>
        <taxon>Gunneridae</taxon>
        <taxon>Pentapetalae</taxon>
        <taxon>rosids</taxon>
        <taxon>fabids</taxon>
        <taxon>Malpighiales</taxon>
        <taxon>Salicaceae</taxon>
        <taxon>Saliceae</taxon>
        <taxon>Salix</taxon>
    </lineage>
</organism>
<sequence>MARYGQAHRFYSSTPSSDDYWSKKSYAPEHVCRPVIIDADGRRRPVIFHGSDQNADHCVPQTGTISHSSPQNVDEFFTEVQAGASRSKVAPKSTGYEGYDYGDYFRIQGGDKEPAMITGGGRARPSHSTWAAPGDATTEAAKPFATTSSRYRKPAYTARLYGTRPSGREDGYTSAIDGREAARKYDGSGWPSSSDSKEVRTKRYYRFLT</sequence>
<proteinExistence type="predicted"/>
<evidence type="ECO:0000256" key="1">
    <source>
        <dbReference type="SAM" id="MobiDB-lite"/>
    </source>
</evidence>
<accession>A0A6N2KV23</accession>
<dbReference type="EMBL" id="CAADRP010000779">
    <property type="protein sequence ID" value="VFU32078.1"/>
    <property type="molecule type" value="Genomic_DNA"/>
</dbReference>
<gene>
    <name evidence="2" type="ORF">SVIM_LOCUS139149</name>
</gene>
<evidence type="ECO:0000313" key="2">
    <source>
        <dbReference type="EMBL" id="VFU32078.1"/>
    </source>
</evidence>
<protein>
    <submittedName>
        <fullName evidence="2">Uncharacterized protein</fullName>
    </submittedName>
</protein>
<name>A0A6N2KV23_SALVM</name>